<dbReference type="Pfam" id="PF04055">
    <property type="entry name" value="Radical_SAM"/>
    <property type="match status" value="1"/>
</dbReference>
<keyword evidence="1" id="KW-0949">S-adenosyl-L-methionine</keyword>
<dbReference type="PANTHER" id="PTHR11228">
    <property type="entry name" value="RADICAL SAM DOMAIN PROTEIN"/>
    <property type="match status" value="1"/>
</dbReference>
<evidence type="ECO:0000256" key="2">
    <source>
        <dbReference type="ARBA" id="ARBA00022723"/>
    </source>
</evidence>
<dbReference type="GO" id="GO:0003824">
    <property type="term" value="F:catalytic activity"/>
    <property type="evidence" value="ECO:0007669"/>
    <property type="project" value="InterPro"/>
</dbReference>
<dbReference type="InterPro" id="IPR050377">
    <property type="entry name" value="Radical_SAM_PqqE_MftC-like"/>
</dbReference>
<evidence type="ECO:0000256" key="3">
    <source>
        <dbReference type="ARBA" id="ARBA00023004"/>
    </source>
</evidence>
<sequence length="320" mass="35749">MSKQTQLTEPTDFGEEQYPHALVNVTNVCNLDCRHCFVFRADNPQSPRDKMNDATMLHQLEILRDKHGIRSMLFMGGEPMIRKNMVIKAIKLFPESAIVTNGTYGIPSIPGHLVTVSLDGPPDLNDLVRGKGVFAKVKEAVFARDANDGTTVMLQMAVTRENAPGLEKFMAEVSEWPISGVAFSFYVPVMNDETGLDWKDLKERDKVLDRVIALKKKYPRIIKSHIPTLQMMKSDQAIKYTGEHGENCIIRRDTLPLYMGDGGQFEKPFCCYGNDVDCTRCGAYAVFNRAYLTSQGRGNAARYGRDGAANVETIVEKAAE</sequence>
<dbReference type="SUPFAM" id="SSF102114">
    <property type="entry name" value="Radical SAM enzymes"/>
    <property type="match status" value="1"/>
</dbReference>
<keyword evidence="3" id="KW-0408">Iron</keyword>
<gene>
    <name evidence="6" type="ORF">METZ01_LOCUS233255</name>
</gene>
<reference evidence="6" key="1">
    <citation type="submission" date="2018-05" db="EMBL/GenBank/DDBJ databases">
        <authorList>
            <person name="Lanie J.A."/>
            <person name="Ng W.-L."/>
            <person name="Kazmierczak K.M."/>
            <person name="Andrzejewski T.M."/>
            <person name="Davidsen T.M."/>
            <person name="Wayne K.J."/>
            <person name="Tettelin H."/>
            <person name="Glass J.I."/>
            <person name="Rusch D."/>
            <person name="Podicherti R."/>
            <person name="Tsui H.-C.T."/>
            <person name="Winkler M.E."/>
        </authorList>
    </citation>
    <scope>NUCLEOTIDE SEQUENCE</scope>
</reference>
<dbReference type="GO" id="GO:0051536">
    <property type="term" value="F:iron-sulfur cluster binding"/>
    <property type="evidence" value="ECO:0007669"/>
    <property type="project" value="UniProtKB-KW"/>
</dbReference>
<name>A0A382H1U4_9ZZZZ</name>
<dbReference type="SFLD" id="SFLDS00029">
    <property type="entry name" value="Radical_SAM"/>
    <property type="match status" value="1"/>
</dbReference>
<evidence type="ECO:0000256" key="1">
    <source>
        <dbReference type="ARBA" id="ARBA00022691"/>
    </source>
</evidence>
<keyword evidence="2" id="KW-0479">Metal-binding</keyword>
<dbReference type="GO" id="GO:0046872">
    <property type="term" value="F:metal ion binding"/>
    <property type="evidence" value="ECO:0007669"/>
    <property type="project" value="UniProtKB-KW"/>
</dbReference>
<dbReference type="Gene3D" id="3.20.20.70">
    <property type="entry name" value="Aldolase class I"/>
    <property type="match status" value="1"/>
</dbReference>
<dbReference type="SFLD" id="SFLDG01067">
    <property type="entry name" value="SPASM/twitch_domain_containing"/>
    <property type="match status" value="1"/>
</dbReference>
<protein>
    <recommendedName>
        <fullName evidence="5">Radical SAM core domain-containing protein</fullName>
    </recommendedName>
</protein>
<dbReference type="InterPro" id="IPR058240">
    <property type="entry name" value="rSAM_sf"/>
</dbReference>
<dbReference type="EMBL" id="UINC01058303">
    <property type="protein sequence ID" value="SVB80401.1"/>
    <property type="molecule type" value="Genomic_DNA"/>
</dbReference>
<organism evidence="6">
    <name type="scientific">marine metagenome</name>
    <dbReference type="NCBI Taxonomy" id="408172"/>
    <lineage>
        <taxon>unclassified sequences</taxon>
        <taxon>metagenomes</taxon>
        <taxon>ecological metagenomes</taxon>
    </lineage>
</organism>
<evidence type="ECO:0000259" key="5">
    <source>
        <dbReference type="PROSITE" id="PS51918"/>
    </source>
</evidence>
<dbReference type="AlphaFoldDB" id="A0A382H1U4"/>
<dbReference type="InterPro" id="IPR013785">
    <property type="entry name" value="Aldolase_TIM"/>
</dbReference>
<feature type="domain" description="Radical SAM core" evidence="5">
    <location>
        <begin position="15"/>
        <end position="220"/>
    </location>
</feature>
<accession>A0A382H1U4</accession>
<dbReference type="InterPro" id="IPR007197">
    <property type="entry name" value="rSAM"/>
</dbReference>
<keyword evidence="4" id="KW-0411">Iron-sulfur</keyword>
<dbReference type="CDD" id="cd01335">
    <property type="entry name" value="Radical_SAM"/>
    <property type="match status" value="1"/>
</dbReference>
<evidence type="ECO:0000256" key="4">
    <source>
        <dbReference type="ARBA" id="ARBA00023014"/>
    </source>
</evidence>
<proteinExistence type="predicted"/>
<dbReference type="PROSITE" id="PS51918">
    <property type="entry name" value="RADICAL_SAM"/>
    <property type="match status" value="1"/>
</dbReference>
<dbReference type="PANTHER" id="PTHR11228:SF7">
    <property type="entry name" value="PQQA PEPTIDE CYCLASE"/>
    <property type="match status" value="1"/>
</dbReference>
<evidence type="ECO:0000313" key="6">
    <source>
        <dbReference type="EMBL" id="SVB80401.1"/>
    </source>
</evidence>